<evidence type="ECO:0000259" key="4">
    <source>
        <dbReference type="PROSITE" id="PS50234"/>
    </source>
</evidence>
<dbReference type="InterPro" id="IPR051266">
    <property type="entry name" value="CLCR"/>
</dbReference>
<dbReference type="SMART" id="SM00184">
    <property type="entry name" value="RING"/>
    <property type="match status" value="1"/>
</dbReference>
<accession>A0A199VCP5</accession>
<evidence type="ECO:0000259" key="3">
    <source>
        <dbReference type="PROSITE" id="PS50089"/>
    </source>
</evidence>
<dbReference type="GO" id="GO:0008270">
    <property type="term" value="F:zinc ion binding"/>
    <property type="evidence" value="ECO:0007669"/>
    <property type="project" value="UniProtKB-KW"/>
</dbReference>
<proteinExistence type="predicted"/>
<dbReference type="SUPFAM" id="SSF57850">
    <property type="entry name" value="RING/U-box"/>
    <property type="match status" value="1"/>
</dbReference>
<organism evidence="5 6">
    <name type="scientific">Ananas comosus</name>
    <name type="common">Pineapple</name>
    <name type="synonym">Ananas ananas</name>
    <dbReference type="NCBI Taxonomy" id="4615"/>
    <lineage>
        <taxon>Eukaryota</taxon>
        <taxon>Viridiplantae</taxon>
        <taxon>Streptophyta</taxon>
        <taxon>Embryophyta</taxon>
        <taxon>Tracheophyta</taxon>
        <taxon>Spermatophyta</taxon>
        <taxon>Magnoliopsida</taxon>
        <taxon>Liliopsida</taxon>
        <taxon>Poales</taxon>
        <taxon>Bromeliaceae</taxon>
        <taxon>Bromelioideae</taxon>
        <taxon>Ananas</taxon>
    </lineage>
</organism>
<evidence type="ECO:0000256" key="1">
    <source>
        <dbReference type="PROSITE-ProRule" id="PRU00175"/>
    </source>
</evidence>
<feature type="domain" description="RING-type" evidence="3">
    <location>
        <begin position="148"/>
        <end position="202"/>
    </location>
</feature>
<dbReference type="Gene3D" id="3.30.40.10">
    <property type="entry name" value="Zinc/RING finger domain, C3HC4 (zinc finger)"/>
    <property type="match status" value="1"/>
</dbReference>
<sequence>MGTGWRRAFCTSIRRDPQAAATGTEKRPQSPGPSPRSCAKLSFFSGGGVGSKPSTPSSQGAPPVLRCRTKSATPTPPDSPRTQCDATAAAAVEADAVPSSRTPPASSNPKKGPVSALFQASSTPSSPRSPSRFALFKASLLLSRQSRCGICQQSVRSGHGSTAVFTAECSHAFHFPCISAHVRAQAHAHAHGGAALTCPACSAAWRQAPLLASLANAQQERKAPEEAAASDEENRENRPKPPKRRSSGRDDAAAAAAAENRNHHPPNCKAYDDDEPLLLCKASMSQGVQFNPIPEADEDDEIVDDRMDVTAGADDFAAVFANPRRGSGVGGVAASAVQEAALVSSGRRHGNYVVAIKVRAPPVRLDAARRAPIDLVTVLDVGQGMTGEKLQMLKRAMRLVVASLGPADRLAIVAFSSGFAKRLLPLRRMSRQGQRSARQILERLVVVSGGQQAHGFSCVGDALRKATKVLEDRRQRNPVATIMLLSDTQQQQQQQQDAPQPSKGHQPTPRFAQSSAANTRFAHLEIPIPIGDAPAPRSPLKPKVAEGQFPAGPRLEDAFAKCVGGLVSVVMQDVHLQLTFPSGEISAVYSCGAGQRAAVLGGGRGAAAVVRLGDLYAEEERELLLELRAPLIHPSQHHGAHYLSLKCTYRDPASSESVCGAEQPLLLPPLHTRSSSTRLHNLFVASRALAESRRLAELSDSATALHLISSARSLLLQSSPPAPGDQDLLGALEAEAAELQCRRSQQQQQQQQQNFQQQSISPSLRSRRREVAASATPASVGAGGGEQLTPTSAWRAAEQLAKVAIMRKSLNRVSDLHGFENARF</sequence>
<keyword evidence="1" id="KW-0862">Zinc</keyword>
<gene>
    <name evidence="5" type="ORF">ACMD2_02402</name>
</gene>
<protein>
    <recommendedName>
        <fullName evidence="7">RING-type domain-containing protein</fullName>
    </recommendedName>
</protein>
<feature type="region of interest" description="Disordered" evidence="2">
    <location>
        <begin position="744"/>
        <end position="790"/>
    </location>
</feature>
<feature type="compositionally biased region" description="Polar residues" evidence="2">
    <location>
        <begin position="497"/>
        <end position="515"/>
    </location>
</feature>
<feature type="domain" description="VWFA" evidence="4">
    <location>
        <begin position="374"/>
        <end position="487"/>
    </location>
</feature>
<feature type="compositionally biased region" description="Low complexity" evidence="2">
    <location>
        <begin position="121"/>
        <end position="130"/>
    </location>
</feature>
<keyword evidence="1" id="KW-0479">Metal-binding</keyword>
<dbReference type="STRING" id="4615.A0A199VCP5"/>
<feature type="compositionally biased region" description="Polar residues" evidence="2">
    <location>
        <begin position="99"/>
        <end position="109"/>
    </location>
</feature>
<dbReference type="Pfam" id="PF25243">
    <property type="entry name" value="WAV3_C"/>
    <property type="match status" value="1"/>
</dbReference>
<dbReference type="AlphaFoldDB" id="A0A199VCP5"/>
<dbReference type="Pfam" id="PF13519">
    <property type="entry name" value="VWA_2"/>
    <property type="match status" value="1"/>
</dbReference>
<dbReference type="EMBL" id="LSRQ01002333">
    <property type="protein sequence ID" value="OAY74641.1"/>
    <property type="molecule type" value="Genomic_DNA"/>
</dbReference>
<evidence type="ECO:0000313" key="6">
    <source>
        <dbReference type="Proteomes" id="UP000092600"/>
    </source>
</evidence>
<dbReference type="InterPro" id="IPR002035">
    <property type="entry name" value="VWF_A"/>
</dbReference>
<feature type="compositionally biased region" description="Low complexity" evidence="2">
    <location>
        <begin position="744"/>
        <end position="758"/>
    </location>
</feature>
<evidence type="ECO:0008006" key="7">
    <source>
        <dbReference type="Google" id="ProtNLM"/>
    </source>
</evidence>
<feature type="compositionally biased region" description="Low complexity" evidence="2">
    <location>
        <begin position="85"/>
        <end position="97"/>
    </location>
</feature>
<keyword evidence="1" id="KW-0863">Zinc-finger</keyword>
<evidence type="ECO:0000313" key="5">
    <source>
        <dbReference type="EMBL" id="OAY74641.1"/>
    </source>
</evidence>
<dbReference type="PROSITE" id="PS50089">
    <property type="entry name" value="ZF_RING_2"/>
    <property type="match status" value="1"/>
</dbReference>
<comment type="caution">
    <text evidence="5">The sequence shown here is derived from an EMBL/GenBank/DDBJ whole genome shotgun (WGS) entry which is preliminary data.</text>
</comment>
<feature type="region of interest" description="Disordered" evidence="2">
    <location>
        <begin position="216"/>
        <end position="270"/>
    </location>
</feature>
<name>A0A199VCP5_ANACO</name>
<evidence type="ECO:0000256" key="2">
    <source>
        <dbReference type="SAM" id="MobiDB-lite"/>
    </source>
</evidence>
<reference evidence="5 6" key="1">
    <citation type="journal article" date="2016" name="DNA Res.">
        <title>The draft genome of MD-2 pineapple using hybrid error correction of long reads.</title>
        <authorList>
            <person name="Redwan R.M."/>
            <person name="Saidin A."/>
            <person name="Kumar S.V."/>
        </authorList>
    </citation>
    <scope>NUCLEOTIDE SEQUENCE [LARGE SCALE GENOMIC DNA]</scope>
    <source>
        <strain evidence="6">cv. MD2</strain>
        <tissue evidence="5">Leaf</tissue>
    </source>
</reference>
<dbReference type="PANTHER" id="PTHR10579">
    <property type="entry name" value="CALCIUM-ACTIVATED CHLORIDE CHANNEL REGULATOR"/>
    <property type="match status" value="1"/>
</dbReference>
<dbReference type="SMART" id="SM00327">
    <property type="entry name" value="VWA"/>
    <property type="match status" value="1"/>
</dbReference>
<dbReference type="InterPro" id="IPR057427">
    <property type="entry name" value="WAV3_C"/>
</dbReference>
<dbReference type="Gene3D" id="3.40.50.410">
    <property type="entry name" value="von Willebrand factor, type A domain"/>
    <property type="match status" value="1"/>
</dbReference>
<dbReference type="InterPro" id="IPR013083">
    <property type="entry name" value="Znf_RING/FYVE/PHD"/>
</dbReference>
<dbReference type="PROSITE" id="PS50234">
    <property type="entry name" value="VWFA"/>
    <property type="match status" value="1"/>
</dbReference>
<dbReference type="InterPro" id="IPR001841">
    <property type="entry name" value="Znf_RING"/>
</dbReference>
<dbReference type="InterPro" id="IPR036465">
    <property type="entry name" value="vWFA_dom_sf"/>
</dbReference>
<dbReference type="PANTHER" id="PTHR10579:SF55">
    <property type="entry name" value="E3 UBIQUITIN-PROTEIN LIGASE WAV3"/>
    <property type="match status" value="1"/>
</dbReference>
<feature type="region of interest" description="Disordered" evidence="2">
    <location>
        <begin position="1"/>
        <end position="130"/>
    </location>
</feature>
<feature type="region of interest" description="Disordered" evidence="2">
    <location>
        <begin position="486"/>
        <end position="515"/>
    </location>
</feature>
<dbReference type="SUPFAM" id="SSF53300">
    <property type="entry name" value="vWA-like"/>
    <property type="match status" value="1"/>
</dbReference>
<dbReference type="Proteomes" id="UP000092600">
    <property type="component" value="Unassembled WGS sequence"/>
</dbReference>